<evidence type="ECO:0000313" key="1">
    <source>
        <dbReference type="EMBL" id="KAK2711490.1"/>
    </source>
</evidence>
<comment type="caution">
    <text evidence="1">The sequence shown here is derived from an EMBL/GenBank/DDBJ whole genome shotgun (WGS) entry which is preliminary data.</text>
</comment>
<evidence type="ECO:0000313" key="2">
    <source>
        <dbReference type="Proteomes" id="UP001187531"/>
    </source>
</evidence>
<reference evidence="1" key="1">
    <citation type="submission" date="2023-07" db="EMBL/GenBank/DDBJ databases">
        <title>Chromosome-level genome assembly of Artemia franciscana.</title>
        <authorList>
            <person name="Jo E."/>
        </authorList>
    </citation>
    <scope>NUCLEOTIDE SEQUENCE</scope>
    <source>
        <tissue evidence="1">Whole body</tissue>
    </source>
</reference>
<dbReference type="EMBL" id="JAVRJZ010000016">
    <property type="protein sequence ID" value="KAK2711490.1"/>
    <property type="molecule type" value="Genomic_DNA"/>
</dbReference>
<accession>A0AA88HGA9</accession>
<evidence type="ECO:0008006" key="3">
    <source>
        <dbReference type="Google" id="ProtNLM"/>
    </source>
</evidence>
<dbReference type="Proteomes" id="UP001187531">
    <property type="component" value="Unassembled WGS sequence"/>
</dbReference>
<dbReference type="AlphaFoldDB" id="A0AA88HGA9"/>
<protein>
    <recommendedName>
        <fullName evidence="3">Craniofacial development protein 2-like</fullName>
    </recommendedName>
</protein>
<name>A0AA88HGA9_ARTSF</name>
<proteinExistence type="predicted"/>
<keyword evidence="2" id="KW-1185">Reference proteome</keyword>
<gene>
    <name evidence="1" type="ORF">QYM36_012600</name>
</gene>
<organism evidence="1 2">
    <name type="scientific">Artemia franciscana</name>
    <name type="common">Brine shrimp</name>
    <name type="synonym">Artemia sanfranciscana</name>
    <dbReference type="NCBI Taxonomy" id="6661"/>
    <lineage>
        <taxon>Eukaryota</taxon>
        <taxon>Metazoa</taxon>
        <taxon>Ecdysozoa</taxon>
        <taxon>Arthropoda</taxon>
        <taxon>Crustacea</taxon>
        <taxon>Branchiopoda</taxon>
        <taxon>Anostraca</taxon>
        <taxon>Artemiidae</taxon>
        <taxon>Artemia</taxon>
    </lineage>
</organism>
<sequence length="87" mass="9857">MLKWTPLNTRFWSVHGKLLTVARYTPTNEADEIEKGNSYETLQTVDVEIPRHDIICVVGDLNAKVGSCHSYSPEVMGQHGMDHMNEN</sequence>